<organism evidence="2 3">
    <name type="scientific">Blastopirellula marina</name>
    <dbReference type="NCBI Taxonomy" id="124"/>
    <lineage>
        <taxon>Bacteria</taxon>
        <taxon>Pseudomonadati</taxon>
        <taxon>Planctomycetota</taxon>
        <taxon>Planctomycetia</taxon>
        <taxon>Pirellulales</taxon>
        <taxon>Pirellulaceae</taxon>
        <taxon>Blastopirellula</taxon>
    </lineage>
</organism>
<name>A0A2S8FN90_9BACT</name>
<comment type="caution">
    <text evidence="2">The sequence shown here is derived from an EMBL/GenBank/DDBJ whole genome shotgun (WGS) entry which is preliminary data.</text>
</comment>
<dbReference type="AlphaFoldDB" id="A0A2S8FN90"/>
<accession>A0A2S8FN90</accession>
<protein>
    <submittedName>
        <fullName evidence="2">Uncharacterized protein</fullName>
    </submittedName>
</protein>
<dbReference type="Proteomes" id="UP000239388">
    <property type="component" value="Unassembled WGS sequence"/>
</dbReference>
<evidence type="ECO:0000256" key="1">
    <source>
        <dbReference type="SAM" id="MobiDB-lite"/>
    </source>
</evidence>
<gene>
    <name evidence="2" type="ORF">C5Y98_15610</name>
</gene>
<evidence type="ECO:0000313" key="2">
    <source>
        <dbReference type="EMBL" id="PQO33662.1"/>
    </source>
</evidence>
<feature type="region of interest" description="Disordered" evidence="1">
    <location>
        <begin position="1"/>
        <end position="29"/>
    </location>
</feature>
<sequence>MRFSGAATTDPIETFARTDESSSSDPKVCPSITSTADGVTLLYAAFMVDDLGSTSQVYPPANAQQIHTLETLAGNDISLALALGRIAYPASTLTNTESYVFENTDPWSAVTIAIKPLSVLALLPQAANVACGSTAPTIVLGSVSHARPAASVVTSAMEPDVIFEAIIVGLEANRRTGGALTVLS</sequence>
<reference evidence="2 3" key="1">
    <citation type="submission" date="2018-02" db="EMBL/GenBank/DDBJ databases">
        <title>Comparative genomes isolates from brazilian mangrove.</title>
        <authorList>
            <person name="Araujo J.E."/>
            <person name="Taketani R.G."/>
            <person name="Silva M.C.P."/>
            <person name="Loureco M.V."/>
            <person name="Andreote F.D."/>
        </authorList>
    </citation>
    <scope>NUCLEOTIDE SEQUENCE [LARGE SCALE GENOMIC DNA]</scope>
    <source>
        <strain evidence="2 3">NAP PRIS-MGV</strain>
    </source>
</reference>
<proteinExistence type="predicted"/>
<evidence type="ECO:0000313" key="3">
    <source>
        <dbReference type="Proteomes" id="UP000239388"/>
    </source>
</evidence>
<dbReference type="EMBL" id="PUIB01000017">
    <property type="protein sequence ID" value="PQO33662.1"/>
    <property type="molecule type" value="Genomic_DNA"/>
</dbReference>